<protein>
    <submittedName>
        <fullName evidence="1">Uncharacterized protein</fullName>
    </submittedName>
</protein>
<dbReference type="OrthoDB" id="10264956at2759"/>
<dbReference type="PANTHER" id="PTHR47486">
    <property type="entry name" value="SIALYLTRANSFERASE-LIKE PROTEIN 1"/>
    <property type="match status" value="1"/>
</dbReference>
<dbReference type="GO" id="GO:0009846">
    <property type="term" value="P:pollen germination"/>
    <property type="evidence" value="ECO:0007669"/>
    <property type="project" value="InterPro"/>
</dbReference>
<dbReference type="PANTHER" id="PTHR47486:SF1">
    <property type="entry name" value="SIALYLTRANSFERASE-LIKE PROTEIN 1"/>
    <property type="match status" value="1"/>
</dbReference>
<evidence type="ECO:0000313" key="2">
    <source>
        <dbReference type="Proteomes" id="UP000187203"/>
    </source>
</evidence>
<dbReference type="InterPro" id="IPR044782">
    <property type="entry name" value="SIA1/STLP5"/>
</dbReference>
<name>A0A1R3GRM4_9ROSI</name>
<organism evidence="1 2">
    <name type="scientific">Corchorus olitorius</name>
    <dbReference type="NCBI Taxonomy" id="93759"/>
    <lineage>
        <taxon>Eukaryota</taxon>
        <taxon>Viridiplantae</taxon>
        <taxon>Streptophyta</taxon>
        <taxon>Embryophyta</taxon>
        <taxon>Tracheophyta</taxon>
        <taxon>Spermatophyta</taxon>
        <taxon>Magnoliopsida</taxon>
        <taxon>eudicotyledons</taxon>
        <taxon>Gunneridae</taxon>
        <taxon>Pentapetalae</taxon>
        <taxon>rosids</taxon>
        <taxon>malvids</taxon>
        <taxon>Malvales</taxon>
        <taxon>Malvaceae</taxon>
        <taxon>Grewioideae</taxon>
        <taxon>Apeibeae</taxon>
        <taxon>Corchorus</taxon>
    </lineage>
</organism>
<sequence length="125" mass="14051">MESHPMFLTLRNSQGYRSLSLLLSQALQATHRSFIASRFCIGWNQAIETISSLQVLMAERVLDGYDEVLIIKSVTHRDFNAMIKSILNPIYLLQGIVLRSGAKGTGMKSIELALSMCDIVDPWHQ</sequence>
<dbReference type="STRING" id="93759.A0A1R3GRM4"/>
<accession>A0A1R3GRM4</accession>
<comment type="caution">
    <text evidence="1">The sequence shown here is derived from an EMBL/GenBank/DDBJ whole genome shotgun (WGS) entry which is preliminary data.</text>
</comment>
<proteinExistence type="predicted"/>
<dbReference type="GO" id="GO:0008373">
    <property type="term" value="F:sialyltransferase activity"/>
    <property type="evidence" value="ECO:0007669"/>
    <property type="project" value="InterPro"/>
</dbReference>
<dbReference type="AlphaFoldDB" id="A0A1R3GRM4"/>
<evidence type="ECO:0000313" key="1">
    <source>
        <dbReference type="EMBL" id="OMO60722.1"/>
    </source>
</evidence>
<dbReference type="GO" id="GO:0009860">
    <property type="term" value="P:pollen tube growth"/>
    <property type="evidence" value="ECO:0007669"/>
    <property type="project" value="InterPro"/>
</dbReference>
<dbReference type="EMBL" id="AWUE01021833">
    <property type="protein sequence ID" value="OMO60722.1"/>
    <property type="molecule type" value="Genomic_DNA"/>
</dbReference>
<gene>
    <name evidence="1" type="ORF">COLO4_33769</name>
</gene>
<keyword evidence="2" id="KW-1185">Reference proteome</keyword>
<reference evidence="2" key="1">
    <citation type="submission" date="2013-09" db="EMBL/GenBank/DDBJ databases">
        <title>Corchorus olitorius genome sequencing.</title>
        <authorList>
            <person name="Alam M."/>
            <person name="Haque M.S."/>
            <person name="Islam M.S."/>
            <person name="Emdad E.M."/>
            <person name="Islam M.M."/>
            <person name="Ahmed B."/>
            <person name="Halim A."/>
            <person name="Hossen Q.M.M."/>
            <person name="Hossain M.Z."/>
            <person name="Ahmed R."/>
            <person name="Khan M.M."/>
            <person name="Islam R."/>
            <person name="Rashid M.M."/>
            <person name="Khan S.A."/>
            <person name="Rahman M.S."/>
            <person name="Alam M."/>
            <person name="Yahiya A.S."/>
            <person name="Khan M.S."/>
            <person name="Azam M.S."/>
            <person name="Haque T."/>
            <person name="Lashkar M.Z.H."/>
            <person name="Akhand A.I."/>
            <person name="Morshed G."/>
            <person name="Roy S."/>
            <person name="Uddin K.S."/>
            <person name="Rabeya T."/>
            <person name="Hossain A.S."/>
            <person name="Chowdhury A."/>
            <person name="Snigdha A.R."/>
            <person name="Mortoza M.S."/>
            <person name="Matin S.A."/>
            <person name="Hoque S.M.E."/>
            <person name="Islam M.K."/>
            <person name="Roy D.K."/>
            <person name="Haider R."/>
            <person name="Moosa M.M."/>
            <person name="Elias S.M."/>
            <person name="Hasan A.M."/>
            <person name="Jahan S."/>
            <person name="Shafiuddin M."/>
            <person name="Mahmood N."/>
            <person name="Shommy N.S."/>
        </authorList>
    </citation>
    <scope>NUCLEOTIDE SEQUENCE [LARGE SCALE GENOMIC DNA]</scope>
    <source>
        <strain evidence="2">cv. O-4</strain>
    </source>
</reference>
<dbReference type="Proteomes" id="UP000187203">
    <property type="component" value="Unassembled WGS sequence"/>
</dbReference>